<dbReference type="Gene3D" id="3.40.220.10">
    <property type="entry name" value="Leucine Aminopeptidase, subunit E, domain 1"/>
    <property type="match status" value="1"/>
</dbReference>
<evidence type="ECO:0000313" key="2">
    <source>
        <dbReference type="EMBL" id="RHY23353.1"/>
    </source>
</evidence>
<dbReference type="VEuPathDB" id="FungiDB:H257_13735"/>
<dbReference type="SMART" id="SM00506">
    <property type="entry name" value="A1pp"/>
    <property type="match status" value="1"/>
</dbReference>
<dbReference type="SUPFAM" id="SSF52949">
    <property type="entry name" value="Macro domain-like"/>
    <property type="match status" value="1"/>
</dbReference>
<protein>
    <recommendedName>
        <fullName evidence="1">Macro domain-containing protein</fullName>
    </recommendedName>
</protein>
<comment type="caution">
    <text evidence="2">The sequence shown here is derived from an EMBL/GenBank/DDBJ whole genome shotgun (WGS) entry which is preliminary data.</text>
</comment>
<dbReference type="EMBL" id="QUTA01003494">
    <property type="protein sequence ID" value="RHY23353.1"/>
    <property type="molecule type" value="Genomic_DNA"/>
</dbReference>
<dbReference type="PROSITE" id="PS51154">
    <property type="entry name" value="MACRO"/>
    <property type="match status" value="1"/>
</dbReference>
<dbReference type="AlphaFoldDB" id="A0A397BUR3"/>
<evidence type="ECO:0000259" key="1">
    <source>
        <dbReference type="PROSITE" id="PS51154"/>
    </source>
</evidence>
<dbReference type="CDD" id="cd02908">
    <property type="entry name" value="Macro_OAADPr_deacetylase"/>
    <property type="match status" value="1"/>
</dbReference>
<feature type="domain" description="Macro" evidence="1">
    <location>
        <begin position="1"/>
        <end position="187"/>
    </location>
</feature>
<name>A0A397BUR3_APHAT</name>
<dbReference type="Proteomes" id="UP000266239">
    <property type="component" value="Unassembled WGS sequence"/>
</dbReference>
<organism evidence="2 3">
    <name type="scientific">Aphanomyces astaci</name>
    <name type="common">Crayfish plague agent</name>
    <dbReference type="NCBI Taxonomy" id="112090"/>
    <lineage>
        <taxon>Eukaryota</taxon>
        <taxon>Sar</taxon>
        <taxon>Stramenopiles</taxon>
        <taxon>Oomycota</taxon>
        <taxon>Saprolegniomycetes</taxon>
        <taxon>Saprolegniales</taxon>
        <taxon>Verrucalvaceae</taxon>
        <taxon>Aphanomyces</taxon>
    </lineage>
</organism>
<evidence type="ECO:0000313" key="3">
    <source>
        <dbReference type="Proteomes" id="UP000266239"/>
    </source>
</evidence>
<gene>
    <name evidence="2" type="ORF">DYB25_012710</name>
</gene>
<accession>A0A397BUR3</accession>
<dbReference type="Pfam" id="PF01661">
    <property type="entry name" value="Macro"/>
    <property type="match status" value="1"/>
</dbReference>
<dbReference type="PANTHER" id="PTHR11106">
    <property type="entry name" value="GANGLIOSIDE INDUCED DIFFERENTIATION ASSOCIATED PROTEIN 2-RELATED"/>
    <property type="match status" value="1"/>
</dbReference>
<proteinExistence type="predicted"/>
<dbReference type="PANTHER" id="PTHR11106:SF27">
    <property type="entry name" value="MACRO DOMAIN-CONTAINING PROTEIN"/>
    <property type="match status" value="1"/>
</dbReference>
<dbReference type="InterPro" id="IPR002589">
    <property type="entry name" value="Macro_dom"/>
</dbReference>
<dbReference type="InterPro" id="IPR043472">
    <property type="entry name" value="Macro_dom-like"/>
</dbReference>
<sequence>MAPRSFRLSPSCILVVSMGDITQWKGDAIVNAANQRMLGGGGVDGAIHRAAGQALRRACEAVPPVDGTAIRCPTGEARITGGFLLPAKHVIHTVGPIYKTKADSRPLLKAAYDNSLALALEHGLSSIAFPAISCGVFGYPLLDAAVVAVDACQRVASSSPKSIQAIEFVLFSPDVVQAWLAAISKARLQEIRHNDDL</sequence>
<reference evidence="2 3" key="1">
    <citation type="submission" date="2018-08" db="EMBL/GenBank/DDBJ databases">
        <title>Aphanomyces genome sequencing and annotation.</title>
        <authorList>
            <person name="Minardi D."/>
            <person name="Oidtmann B."/>
            <person name="Van Der Giezen M."/>
            <person name="Studholme D.J."/>
        </authorList>
    </citation>
    <scope>NUCLEOTIDE SEQUENCE [LARGE SCALE GENOMIC DNA]</scope>
    <source>
        <strain evidence="2 3">Yx</strain>
    </source>
</reference>